<accession>A0A939IMM1</accession>
<keyword evidence="2 4" id="KW-0560">Oxidoreductase</keyword>
<dbReference type="InterPro" id="IPR006140">
    <property type="entry name" value="D-isomer_DH_NAD-bd"/>
</dbReference>
<dbReference type="CDD" id="cd05301">
    <property type="entry name" value="GDH"/>
    <property type="match status" value="1"/>
</dbReference>
<dbReference type="Pfam" id="PF02826">
    <property type="entry name" value="2-Hacid_dh_C"/>
    <property type="match status" value="1"/>
</dbReference>
<feature type="domain" description="D-isomer specific 2-hydroxyacid dehydrogenase catalytic" evidence="5">
    <location>
        <begin position="36"/>
        <end position="306"/>
    </location>
</feature>
<dbReference type="InterPro" id="IPR050223">
    <property type="entry name" value="D-isomer_2-hydroxyacid_DH"/>
</dbReference>
<proteinExistence type="inferred from homology"/>
<reference evidence="7" key="1">
    <citation type="submission" date="2021-02" db="EMBL/GenBank/DDBJ databases">
        <title>PHA producing bacteria isolated from coastal sediment in Guangdong, Shenzhen.</title>
        <authorList>
            <person name="Zheng W."/>
            <person name="Yu S."/>
            <person name="Huang Y."/>
        </authorList>
    </citation>
    <scope>NUCLEOTIDE SEQUENCE</scope>
    <source>
        <strain evidence="7">TN14-10</strain>
    </source>
</reference>
<dbReference type="PROSITE" id="PS00670">
    <property type="entry name" value="D_2_HYDROXYACID_DH_2"/>
    <property type="match status" value="1"/>
</dbReference>
<dbReference type="PANTHER" id="PTHR10996">
    <property type="entry name" value="2-HYDROXYACID DEHYDROGENASE-RELATED"/>
    <property type="match status" value="1"/>
</dbReference>
<evidence type="ECO:0000313" key="8">
    <source>
        <dbReference type="Proteomes" id="UP000664303"/>
    </source>
</evidence>
<evidence type="ECO:0000256" key="3">
    <source>
        <dbReference type="ARBA" id="ARBA00023027"/>
    </source>
</evidence>
<dbReference type="GO" id="GO:0051287">
    <property type="term" value="F:NAD binding"/>
    <property type="evidence" value="ECO:0007669"/>
    <property type="project" value="InterPro"/>
</dbReference>
<name>A0A939IMM1_9GAMM</name>
<dbReference type="InterPro" id="IPR006139">
    <property type="entry name" value="D-isomer_2_OHA_DH_cat_dom"/>
</dbReference>
<dbReference type="InterPro" id="IPR036291">
    <property type="entry name" value="NAD(P)-bd_dom_sf"/>
</dbReference>
<dbReference type="SUPFAM" id="SSF51735">
    <property type="entry name" value="NAD(P)-binding Rossmann-fold domains"/>
    <property type="match status" value="1"/>
</dbReference>
<dbReference type="Gene3D" id="3.40.50.720">
    <property type="entry name" value="NAD(P)-binding Rossmann-like Domain"/>
    <property type="match status" value="2"/>
</dbReference>
<evidence type="ECO:0000256" key="1">
    <source>
        <dbReference type="ARBA" id="ARBA00005854"/>
    </source>
</evidence>
<dbReference type="GO" id="GO:0016618">
    <property type="term" value="F:hydroxypyruvate reductase [NAD(P)H] activity"/>
    <property type="evidence" value="ECO:0007669"/>
    <property type="project" value="TreeGrafter"/>
</dbReference>
<dbReference type="FunFam" id="3.40.50.720:FF:000203">
    <property type="entry name" value="D-3-phosphoglycerate dehydrogenase (SerA)"/>
    <property type="match status" value="1"/>
</dbReference>
<dbReference type="Pfam" id="PF00389">
    <property type="entry name" value="2-Hacid_dh"/>
    <property type="match status" value="1"/>
</dbReference>
<dbReference type="AlphaFoldDB" id="A0A939IMM1"/>
<dbReference type="PANTHER" id="PTHR10996:SF283">
    <property type="entry name" value="GLYOXYLATE_HYDROXYPYRUVATE REDUCTASE B"/>
    <property type="match status" value="1"/>
</dbReference>
<comment type="caution">
    <text evidence="7">The sequence shown here is derived from an EMBL/GenBank/DDBJ whole genome shotgun (WGS) entry which is preliminary data.</text>
</comment>
<evidence type="ECO:0000256" key="2">
    <source>
        <dbReference type="ARBA" id="ARBA00023002"/>
    </source>
</evidence>
<dbReference type="GO" id="GO:0005829">
    <property type="term" value="C:cytosol"/>
    <property type="evidence" value="ECO:0007669"/>
    <property type="project" value="TreeGrafter"/>
</dbReference>
<comment type="similarity">
    <text evidence="1 4">Belongs to the D-isomer specific 2-hydroxyacid dehydrogenase family.</text>
</comment>
<dbReference type="InterPro" id="IPR029753">
    <property type="entry name" value="D-isomer_DH_CS"/>
</dbReference>
<dbReference type="GO" id="GO:0030267">
    <property type="term" value="F:glyoxylate reductase (NADPH) activity"/>
    <property type="evidence" value="ECO:0007669"/>
    <property type="project" value="TreeGrafter"/>
</dbReference>
<dbReference type="SUPFAM" id="SSF52283">
    <property type="entry name" value="Formate/glycerate dehydrogenase catalytic domain-like"/>
    <property type="match status" value="1"/>
</dbReference>
<dbReference type="Proteomes" id="UP000664303">
    <property type="component" value="Unassembled WGS sequence"/>
</dbReference>
<feature type="domain" description="D-isomer specific 2-hydroxyacid dehydrogenase NAD-binding" evidence="6">
    <location>
        <begin position="102"/>
        <end position="278"/>
    </location>
</feature>
<dbReference type="EMBL" id="JAFKCZ010000009">
    <property type="protein sequence ID" value="MBN7797670.1"/>
    <property type="molecule type" value="Genomic_DNA"/>
</dbReference>
<evidence type="ECO:0000256" key="4">
    <source>
        <dbReference type="RuleBase" id="RU003719"/>
    </source>
</evidence>
<evidence type="ECO:0000259" key="6">
    <source>
        <dbReference type="Pfam" id="PF02826"/>
    </source>
</evidence>
<dbReference type="RefSeq" id="WP_206561119.1">
    <property type="nucleotide sequence ID" value="NZ_JAFKCZ010000009.1"/>
</dbReference>
<keyword evidence="3" id="KW-0520">NAD</keyword>
<evidence type="ECO:0000259" key="5">
    <source>
        <dbReference type="Pfam" id="PF00389"/>
    </source>
</evidence>
<dbReference type="PROSITE" id="PS00671">
    <property type="entry name" value="D_2_HYDROXYACID_DH_3"/>
    <property type="match status" value="1"/>
</dbReference>
<protein>
    <submittedName>
        <fullName evidence="7">D-glycerate dehydrogenase</fullName>
    </submittedName>
</protein>
<sequence length="310" mass="32590">MSTIKLALATELPPALMEAMAQIGELVVAGRDPVLMTDCTVYVTSPMSAVDASLIADFPDSMGLVASIGVGTDHIDLPAASERGLMVSNTPVVTEDTADLAMALVLATCRRLNRCEQLLRSGDWAGAQQNLGQRVHGKTLGIVGFGDIGQAVAYRAAGFNMNLLYHGPNRKPEAEQATGASYCDTLAQLLAASDIVSLNCPLTDATRHLINAAALRQMKAGAVLINTARGPLVDERALVEALASGHLGAAGLDVFEFEPQVTPALKDFANVTLLPHIGSATGECRTDMALRLLGNIRSYIQLGAPEDRCV</sequence>
<keyword evidence="8" id="KW-1185">Reference proteome</keyword>
<organism evidence="7 8">
    <name type="scientific">Parahaliea mediterranea</name>
    <dbReference type="NCBI Taxonomy" id="651086"/>
    <lineage>
        <taxon>Bacteria</taxon>
        <taxon>Pseudomonadati</taxon>
        <taxon>Pseudomonadota</taxon>
        <taxon>Gammaproteobacteria</taxon>
        <taxon>Cellvibrionales</taxon>
        <taxon>Halieaceae</taxon>
        <taxon>Parahaliea</taxon>
    </lineage>
</organism>
<evidence type="ECO:0000313" key="7">
    <source>
        <dbReference type="EMBL" id="MBN7797670.1"/>
    </source>
</evidence>
<gene>
    <name evidence="7" type="ORF">JYP50_13750</name>
</gene>